<proteinExistence type="inferred from homology"/>
<dbReference type="Gene3D" id="1.10.287.610">
    <property type="entry name" value="Helix hairpin bin"/>
    <property type="match status" value="1"/>
</dbReference>
<reference evidence="15" key="1">
    <citation type="journal article" date="2012" name="PLoS Negl. Trop. Dis.">
        <title>Whole genome sequences of three Treponema pallidum ssp. pertenue strains: yaws and syphilis treponemes differ in less than 0.2% of the genome sequence.</title>
        <authorList>
            <person name="Cejkova D."/>
            <person name="Zobanikova M."/>
            <person name="Chen L."/>
            <person name="Pospisilova P."/>
            <person name="Strouhal M."/>
            <person name="Qin X."/>
            <person name="Mikalova L."/>
            <person name="Norris S.J."/>
            <person name="Muzny D.M."/>
            <person name="Gibbs R.A."/>
            <person name="Fulton L.L."/>
            <person name="Sodergren E."/>
            <person name="Weinstock G.M."/>
            <person name="Smajs D."/>
        </authorList>
    </citation>
    <scope>NUCLEOTIDE SEQUENCE [LARGE SCALE GENOMIC DNA]</scope>
    <source>
        <strain evidence="15">Gauthier</strain>
    </source>
</reference>
<feature type="binding site" evidence="12">
    <location>
        <position position="387"/>
    </location>
    <ligand>
        <name>Zn(2+)</name>
        <dbReference type="ChEBI" id="CHEBI:29105"/>
    </ligand>
</feature>
<dbReference type="GO" id="GO:0046872">
    <property type="term" value="F:metal ion binding"/>
    <property type="evidence" value="ECO:0007669"/>
    <property type="project" value="UniProtKB-KW"/>
</dbReference>
<organism evidence="14 15">
    <name type="scientific">Treponema pallidum subsp. pertenue (strain Gauthier)</name>
    <dbReference type="NCBI Taxonomy" id="491080"/>
    <lineage>
        <taxon>Bacteria</taxon>
        <taxon>Pseudomonadati</taxon>
        <taxon>Spirochaetota</taxon>
        <taxon>Spirochaetia</taxon>
        <taxon>Spirochaetales</taxon>
        <taxon>Treponemataceae</taxon>
        <taxon>Treponema</taxon>
    </lineage>
</organism>
<name>A0AAU8PHA2_TREPG</name>
<dbReference type="SMART" id="SM00532">
    <property type="entry name" value="LIGANc"/>
    <property type="match status" value="1"/>
</dbReference>
<dbReference type="Pfam" id="PF00533">
    <property type="entry name" value="BRCT"/>
    <property type="match status" value="3"/>
</dbReference>
<dbReference type="Gene3D" id="1.10.150.20">
    <property type="entry name" value="5' to 3' exonuclease, C-terminal subdomain"/>
    <property type="match status" value="2"/>
</dbReference>
<evidence type="ECO:0000313" key="15">
    <source>
        <dbReference type="Proteomes" id="UP000008192"/>
    </source>
</evidence>
<evidence type="ECO:0000256" key="6">
    <source>
        <dbReference type="ARBA" id="ARBA00022763"/>
    </source>
</evidence>
<dbReference type="Pfam" id="PF01653">
    <property type="entry name" value="DNA_ligase_aden"/>
    <property type="match status" value="1"/>
</dbReference>
<dbReference type="RefSeq" id="WP_010882080.1">
    <property type="nucleotide sequence ID" value="NC_016843.1"/>
</dbReference>
<dbReference type="PANTHER" id="PTHR13561">
    <property type="entry name" value="DNA REPLICATION REGULATOR DPB11-RELATED"/>
    <property type="match status" value="1"/>
</dbReference>
<feature type="active site" description="N6-AMP-lysine intermediate" evidence="12">
    <location>
        <position position="100"/>
    </location>
</feature>
<evidence type="ECO:0000256" key="11">
    <source>
        <dbReference type="ARBA" id="ARBA00034005"/>
    </source>
</evidence>
<evidence type="ECO:0000256" key="2">
    <source>
        <dbReference type="ARBA" id="ARBA00022598"/>
    </source>
</evidence>
<evidence type="ECO:0000256" key="5">
    <source>
        <dbReference type="ARBA" id="ARBA00022737"/>
    </source>
</evidence>
<feature type="binding site" evidence="12">
    <location>
        <begin position="31"/>
        <end position="35"/>
    </location>
    <ligand>
        <name>NAD(+)</name>
        <dbReference type="ChEBI" id="CHEBI:57540"/>
    </ligand>
</feature>
<dbReference type="HAMAP" id="MF_01588">
    <property type="entry name" value="DNA_ligase_A"/>
    <property type="match status" value="1"/>
</dbReference>
<keyword evidence="3 12" id="KW-0235">DNA replication</keyword>
<dbReference type="SMART" id="SM00278">
    <property type="entry name" value="HhH1"/>
    <property type="match status" value="2"/>
</dbReference>
<dbReference type="Proteomes" id="UP000008192">
    <property type="component" value="Chromosome"/>
</dbReference>
<dbReference type="SMR" id="A0AAU8PHA2"/>
<dbReference type="AlphaFoldDB" id="A0AAU8PHA2"/>
<keyword evidence="4 12" id="KW-0479">Metal-binding</keyword>
<evidence type="ECO:0000256" key="10">
    <source>
        <dbReference type="ARBA" id="ARBA00023204"/>
    </source>
</evidence>
<comment type="caution">
    <text evidence="12">Lacks conserved residue(s) required for the propagation of feature annotation.</text>
</comment>
<dbReference type="SUPFAM" id="SSF50249">
    <property type="entry name" value="Nucleic acid-binding proteins"/>
    <property type="match status" value="1"/>
</dbReference>
<dbReference type="SUPFAM" id="SSF56091">
    <property type="entry name" value="DNA ligase/mRNA capping enzyme, catalytic domain"/>
    <property type="match status" value="1"/>
</dbReference>
<dbReference type="InterPro" id="IPR004150">
    <property type="entry name" value="NAD_DNA_ligase_OB"/>
</dbReference>
<feature type="binding site" evidence="12">
    <location>
        <position position="121"/>
    </location>
    <ligand>
        <name>NAD(+)</name>
        <dbReference type="ChEBI" id="CHEBI:57540"/>
    </ligand>
</feature>
<keyword evidence="10 12" id="KW-0234">DNA repair</keyword>
<dbReference type="PROSITE" id="PS50172">
    <property type="entry name" value="BRCT"/>
    <property type="match status" value="3"/>
</dbReference>
<dbReference type="Gene3D" id="3.30.470.30">
    <property type="entry name" value="DNA ligase/mRNA capping enzyme"/>
    <property type="match status" value="1"/>
</dbReference>
<dbReference type="EMBL" id="CP002376">
    <property type="protein sequence ID" value="AEZ59895.1"/>
    <property type="molecule type" value="Genomic_DNA"/>
</dbReference>
<feature type="binding site" evidence="12">
    <location>
        <position position="275"/>
    </location>
    <ligand>
        <name>NAD(+)</name>
        <dbReference type="ChEBI" id="CHEBI:57540"/>
    </ligand>
</feature>
<dbReference type="PANTHER" id="PTHR13561:SF20">
    <property type="entry name" value="DNA TOPOISOMERASE 2-BINDING PROTEIN 1"/>
    <property type="match status" value="1"/>
</dbReference>
<feature type="domain" description="BRCT" evidence="13">
    <location>
        <begin position="654"/>
        <end position="729"/>
    </location>
</feature>
<comment type="function">
    <text evidence="1 12">DNA ligase that catalyzes the formation of phosphodiester linkages between 5'-phosphoryl and 3'-hydroxyl groups in double-stranded DNA using NAD as a coenzyme and as the energy source for the reaction. It is essential for DNA replication and repair of damaged DNA.</text>
</comment>
<dbReference type="InterPro" id="IPR036420">
    <property type="entry name" value="BRCT_dom_sf"/>
</dbReference>
<dbReference type="GO" id="GO:0003677">
    <property type="term" value="F:DNA binding"/>
    <property type="evidence" value="ECO:0007669"/>
    <property type="project" value="InterPro"/>
</dbReference>
<keyword evidence="2 12" id="KW-0436">Ligase</keyword>
<dbReference type="Pfam" id="PF03120">
    <property type="entry name" value="OB_DNA_ligase"/>
    <property type="match status" value="1"/>
</dbReference>
<feature type="domain" description="BRCT" evidence="13">
    <location>
        <begin position="562"/>
        <end position="636"/>
    </location>
</feature>
<evidence type="ECO:0000256" key="7">
    <source>
        <dbReference type="ARBA" id="ARBA00022833"/>
    </source>
</evidence>
<keyword evidence="5" id="KW-0677">Repeat</keyword>
<evidence type="ECO:0000256" key="3">
    <source>
        <dbReference type="ARBA" id="ARBA00022705"/>
    </source>
</evidence>
<dbReference type="Gene3D" id="2.40.50.140">
    <property type="entry name" value="Nucleic acid-binding proteins"/>
    <property type="match status" value="1"/>
</dbReference>
<dbReference type="KEGG" id="tpg:TPEGAU_0634"/>
<dbReference type="CDD" id="cd17748">
    <property type="entry name" value="BRCT_DNA_ligase_like"/>
    <property type="match status" value="3"/>
</dbReference>
<dbReference type="GO" id="GO:0003911">
    <property type="term" value="F:DNA ligase (NAD+) activity"/>
    <property type="evidence" value="ECO:0007669"/>
    <property type="project" value="UniProtKB-UniRule"/>
</dbReference>
<dbReference type="InterPro" id="IPR018239">
    <property type="entry name" value="DNA_ligase_AS"/>
</dbReference>
<dbReference type="SUPFAM" id="SSF52113">
    <property type="entry name" value="BRCT domain"/>
    <property type="match status" value="3"/>
</dbReference>
<evidence type="ECO:0000256" key="4">
    <source>
        <dbReference type="ARBA" id="ARBA00022723"/>
    </source>
</evidence>
<feature type="binding site" evidence="12">
    <location>
        <begin position="73"/>
        <end position="74"/>
    </location>
    <ligand>
        <name>NAD(+)</name>
        <dbReference type="ChEBI" id="CHEBI:57540"/>
    </ligand>
</feature>
<feature type="binding site" evidence="12">
    <location>
        <position position="390"/>
    </location>
    <ligand>
        <name>Zn(2+)</name>
        <dbReference type="ChEBI" id="CHEBI:29105"/>
    </ligand>
</feature>
<comment type="similarity">
    <text evidence="12">Belongs to the NAD-dependent DNA ligase family. LigA subfamily.</text>
</comment>
<dbReference type="InterPro" id="IPR012340">
    <property type="entry name" value="NA-bd_OB-fold"/>
</dbReference>
<comment type="cofactor">
    <cofactor evidence="12">
        <name>Mg(2+)</name>
        <dbReference type="ChEBI" id="CHEBI:18420"/>
    </cofactor>
    <cofactor evidence="12">
        <name>Mn(2+)</name>
        <dbReference type="ChEBI" id="CHEBI:29035"/>
    </cofactor>
</comment>
<keyword evidence="7 12" id="KW-0862">Zinc</keyword>
<feature type="binding site" evidence="12">
    <location>
        <position position="403"/>
    </location>
    <ligand>
        <name>Zn(2+)</name>
        <dbReference type="ChEBI" id="CHEBI:29105"/>
    </ligand>
</feature>
<sequence length="823" mass="91098">MSTAQRRVQELEKLILHHQDRYYNAESDISDDAFDALWEELARLDPGNPLLKAIGSDSQRDAVKKRHIVPMGSQHKAADEESFSAWAKKNALQAFLVQHKLDGVSLELQYERGHFCCALTRGNGIVGDDVTANVRGMRGFVPTLTAEWGPCGNLPFTGGVRGEVIMHKDIHRSHYPTHANCRNTVNGILKRKDGRGRTHLHIVCYDAVPGTPGKPFTGSLPFADETEKLAWLARQGFVTVHSHRCANAQEVVALRSEIMRTRELLPYSIDGLVVKSTDLDFQDAQLPRPKKQIAFKFSTQEAITTLRDVQWQTSGVTYTPIGITDPVRLAGTTVKRANLCNPNMLTKLCLKIGSHVLISKRGEIIPKIEALVSTPAHAQEIHIPTQCTSCNTVLENSGSRLFCPNVNCPLLSHHRITRWIECLEIKHVGTELIQRLFEEKKVRRIPDLYTLTCEDLIEIEHVGNATAKKILEAIHHKKEIALQTFIAGFGIEGIGETMGEKLICAGFDTLEKVLHATTETLESIYQFGTELAKSVVTGIARVKDDMCELLDRGFVRILAKQQAESPLRGKSFCFSGSLRNGDRATIHRIRALGGVVRTSVTRDLSYLIFESLSQPYRTAQKLKKEQGVALEIISEDEFCRLLDQASASCTHTGETVHPLQGKSFYFSGASRSMNHKHAQEKVRALGGDVASSVTAQLDYLVFYSQSTRYRTACALGIQIISEETLHKLIATAQSPLHTDAHVHAPLHGMSFCFSGDLDGMTRAQAIALVQRLGGTVKTAVSTQLTYLVSNDPHGQSRKCQNAVRCGVRIISEHVFLALCTPGT</sequence>
<dbReference type="PIRSF" id="PIRSF001604">
    <property type="entry name" value="LigA"/>
    <property type="match status" value="1"/>
</dbReference>
<dbReference type="GO" id="GO:0006260">
    <property type="term" value="P:DNA replication"/>
    <property type="evidence" value="ECO:0007669"/>
    <property type="project" value="UniProtKB-KW"/>
</dbReference>
<dbReference type="InterPro" id="IPR001357">
    <property type="entry name" value="BRCT_dom"/>
</dbReference>
<dbReference type="NCBIfam" id="TIGR00575">
    <property type="entry name" value="dnlj"/>
    <property type="match status" value="1"/>
</dbReference>
<feature type="domain" description="BRCT" evidence="13">
    <location>
        <begin position="741"/>
        <end position="812"/>
    </location>
</feature>
<evidence type="ECO:0000256" key="9">
    <source>
        <dbReference type="ARBA" id="ARBA00023027"/>
    </source>
</evidence>
<evidence type="ECO:0000313" key="14">
    <source>
        <dbReference type="EMBL" id="AEZ59895.1"/>
    </source>
</evidence>
<dbReference type="SMART" id="SM00292">
    <property type="entry name" value="BRCT"/>
    <property type="match status" value="3"/>
</dbReference>
<feature type="binding site" evidence="12">
    <location>
        <position position="163"/>
    </location>
    <ligand>
        <name>NAD(+)</name>
        <dbReference type="ChEBI" id="CHEBI:57540"/>
    </ligand>
</feature>
<dbReference type="InterPro" id="IPR013839">
    <property type="entry name" value="DNAligase_adenylation"/>
</dbReference>
<feature type="binding site" evidence="12">
    <location>
        <position position="296"/>
    </location>
    <ligand>
        <name>NAD(+)</name>
        <dbReference type="ChEBI" id="CHEBI:57540"/>
    </ligand>
</feature>
<gene>
    <name evidence="14" type="primary">lig</name>
    <name evidence="12" type="synonym">ligA</name>
    <name evidence="14" type="ordered locus">TPEGAU_0634</name>
</gene>
<dbReference type="SUPFAM" id="SSF47781">
    <property type="entry name" value="RuvA domain 2-like"/>
    <property type="match status" value="1"/>
</dbReference>
<dbReference type="InterPro" id="IPR001679">
    <property type="entry name" value="DNA_ligase"/>
</dbReference>
<dbReference type="EC" id="6.5.1.2" evidence="12"/>
<comment type="catalytic activity">
    <reaction evidence="11 12">
        <text>NAD(+) + (deoxyribonucleotide)n-3'-hydroxyl + 5'-phospho-(deoxyribonucleotide)m = (deoxyribonucleotide)n+m + AMP + beta-nicotinamide D-nucleotide.</text>
        <dbReference type="EC" id="6.5.1.2"/>
    </reaction>
</comment>
<dbReference type="GeneID" id="93876401"/>
<feature type="binding site" evidence="12">
    <location>
        <position position="408"/>
    </location>
    <ligand>
        <name>Zn(2+)</name>
        <dbReference type="ChEBI" id="CHEBI:29105"/>
    </ligand>
</feature>
<keyword evidence="6 12" id="KW-0227">DNA damage</keyword>
<dbReference type="InterPro" id="IPR003583">
    <property type="entry name" value="Hlx-hairpin-Hlx_DNA-bd_motif"/>
</dbReference>
<dbReference type="GO" id="GO:0006281">
    <property type="term" value="P:DNA repair"/>
    <property type="evidence" value="ECO:0007669"/>
    <property type="project" value="UniProtKB-KW"/>
</dbReference>
<dbReference type="CDD" id="cd00114">
    <property type="entry name" value="LIGANc"/>
    <property type="match status" value="1"/>
</dbReference>
<dbReference type="InterPro" id="IPR013840">
    <property type="entry name" value="DNAligase_N"/>
</dbReference>
<protein>
    <recommendedName>
        <fullName evidence="12">DNA ligase</fullName>
        <ecNumber evidence="12">6.5.1.2</ecNumber>
    </recommendedName>
    <alternativeName>
        <fullName evidence="12">Polydeoxyribonucleotide synthase [NAD(+)]</fullName>
    </alternativeName>
</protein>
<dbReference type="Pfam" id="PF14520">
    <property type="entry name" value="HHH_5"/>
    <property type="match status" value="1"/>
</dbReference>
<keyword evidence="9 12" id="KW-0520">NAD</keyword>
<evidence type="ECO:0000256" key="1">
    <source>
        <dbReference type="ARBA" id="ARBA00004067"/>
    </source>
</evidence>
<accession>A0AAU8PHA2</accession>
<keyword evidence="12" id="KW-0464">Manganese</keyword>
<dbReference type="InterPro" id="IPR010994">
    <property type="entry name" value="RuvA_2-like"/>
</dbReference>
<keyword evidence="8 12" id="KW-0460">Magnesium</keyword>
<evidence type="ECO:0000256" key="12">
    <source>
        <dbReference type="HAMAP-Rule" id="MF_01588"/>
    </source>
</evidence>
<evidence type="ECO:0000259" key="13">
    <source>
        <dbReference type="PROSITE" id="PS50172"/>
    </source>
</evidence>
<dbReference type="PROSITE" id="PS01055">
    <property type="entry name" value="DNA_LIGASE_N1"/>
    <property type="match status" value="1"/>
</dbReference>
<dbReference type="Gene3D" id="3.40.50.10190">
    <property type="entry name" value="BRCT domain"/>
    <property type="match status" value="3"/>
</dbReference>
<evidence type="ECO:0000256" key="8">
    <source>
        <dbReference type="ARBA" id="ARBA00022842"/>
    </source>
</evidence>